<accession>A0A8K0D8X8</accession>
<dbReference type="Proteomes" id="UP000801492">
    <property type="component" value="Unassembled WGS sequence"/>
</dbReference>
<dbReference type="OrthoDB" id="6745707at2759"/>
<protein>
    <recommendedName>
        <fullName evidence="3">Reverse transcriptase domain-containing protein</fullName>
    </recommendedName>
</protein>
<evidence type="ECO:0000313" key="1">
    <source>
        <dbReference type="EMBL" id="KAF2901715.1"/>
    </source>
</evidence>
<sequence length="204" mass="23704">MYERPSKRELLDLLHAMGTFRRIRRTQRLTLSSSYGDSTKQQCNLLQPLTYSGNMENRSCYIEPEGGIEKEGHVTISVEGVSKNLRKMKHGRSLELGNIPVELLKSGSMKLIERLVKLMNRCCQQDRLPKERKTSFIVPVFKKGDSKDSECYRRLSINSYMSRLFGIILQDKLRTNIKHKILEDQSVFTPRKSCTKNLIYNRSQ</sequence>
<name>A0A8K0D8X8_IGNLU</name>
<organism evidence="1 2">
    <name type="scientific">Ignelater luminosus</name>
    <name type="common">Cucubano</name>
    <name type="synonym">Pyrophorus luminosus</name>
    <dbReference type="NCBI Taxonomy" id="2038154"/>
    <lineage>
        <taxon>Eukaryota</taxon>
        <taxon>Metazoa</taxon>
        <taxon>Ecdysozoa</taxon>
        <taxon>Arthropoda</taxon>
        <taxon>Hexapoda</taxon>
        <taxon>Insecta</taxon>
        <taxon>Pterygota</taxon>
        <taxon>Neoptera</taxon>
        <taxon>Endopterygota</taxon>
        <taxon>Coleoptera</taxon>
        <taxon>Polyphaga</taxon>
        <taxon>Elateriformia</taxon>
        <taxon>Elateroidea</taxon>
        <taxon>Elateridae</taxon>
        <taxon>Agrypninae</taxon>
        <taxon>Pyrophorini</taxon>
        <taxon>Ignelater</taxon>
    </lineage>
</organism>
<evidence type="ECO:0000313" key="2">
    <source>
        <dbReference type="Proteomes" id="UP000801492"/>
    </source>
</evidence>
<reference evidence="1" key="1">
    <citation type="submission" date="2019-08" db="EMBL/GenBank/DDBJ databases">
        <title>The genome of the North American firefly Photinus pyralis.</title>
        <authorList>
            <consortium name="Photinus pyralis genome working group"/>
            <person name="Fallon T.R."/>
            <person name="Sander Lower S.E."/>
            <person name="Weng J.-K."/>
        </authorList>
    </citation>
    <scope>NUCLEOTIDE SEQUENCE</scope>
    <source>
        <strain evidence="1">TRF0915ILg1</strain>
        <tissue evidence="1">Whole body</tissue>
    </source>
</reference>
<dbReference type="EMBL" id="VTPC01001508">
    <property type="protein sequence ID" value="KAF2901715.1"/>
    <property type="molecule type" value="Genomic_DNA"/>
</dbReference>
<comment type="caution">
    <text evidence="1">The sequence shown here is derived from an EMBL/GenBank/DDBJ whole genome shotgun (WGS) entry which is preliminary data.</text>
</comment>
<keyword evidence="2" id="KW-1185">Reference proteome</keyword>
<gene>
    <name evidence="1" type="ORF">ILUMI_04476</name>
</gene>
<dbReference type="PANTHER" id="PTHR19446">
    <property type="entry name" value="REVERSE TRANSCRIPTASES"/>
    <property type="match status" value="1"/>
</dbReference>
<proteinExistence type="predicted"/>
<evidence type="ECO:0008006" key="3">
    <source>
        <dbReference type="Google" id="ProtNLM"/>
    </source>
</evidence>
<dbReference type="AlphaFoldDB" id="A0A8K0D8X8"/>